<proteinExistence type="predicted"/>
<dbReference type="Proteomes" id="UP000440096">
    <property type="component" value="Unassembled WGS sequence"/>
</dbReference>
<keyword evidence="3" id="KW-1185">Reference proteome</keyword>
<name>A0A6N7Z8Z0_9PSEU</name>
<dbReference type="Pfam" id="PF12697">
    <property type="entry name" value="Abhydrolase_6"/>
    <property type="match status" value="1"/>
</dbReference>
<feature type="domain" description="AB hydrolase-1" evidence="1">
    <location>
        <begin position="4"/>
        <end position="208"/>
    </location>
</feature>
<protein>
    <submittedName>
        <fullName evidence="2">Alpha/beta fold hydrolase</fullName>
    </submittedName>
</protein>
<evidence type="ECO:0000313" key="3">
    <source>
        <dbReference type="Proteomes" id="UP000440096"/>
    </source>
</evidence>
<dbReference type="GO" id="GO:0016787">
    <property type="term" value="F:hydrolase activity"/>
    <property type="evidence" value="ECO:0007669"/>
    <property type="project" value="UniProtKB-KW"/>
</dbReference>
<dbReference type="PANTHER" id="PTHR37017:SF11">
    <property type="entry name" value="ESTERASE_LIPASE_THIOESTERASE DOMAIN-CONTAINING PROTEIN"/>
    <property type="match status" value="1"/>
</dbReference>
<dbReference type="InterPro" id="IPR052897">
    <property type="entry name" value="Sec-Metab_Biosynth_Hydrolase"/>
</dbReference>
<evidence type="ECO:0000313" key="2">
    <source>
        <dbReference type="EMBL" id="MTD57466.1"/>
    </source>
</evidence>
<dbReference type="OrthoDB" id="9773549at2"/>
<reference evidence="2 3" key="1">
    <citation type="submission" date="2019-11" db="EMBL/GenBank/DDBJ databases">
        <title>Draft genome of Amycolatopsis RM579.</title>
        <authorList>
            <person name="Duangmal K."/>
            <person name="Mingma R."/>
        </authorList>
    </citation>
    <scope>NUCLEOTIDE SEQUENCE [LARGE SCALE GENOMIC DNA]</scope>
    <source>
        <strain evidence="2 3">RM579</strain>
    </source>
</reference>
<dbReference type="SUPFAM" id="SSF53474">
    <property type="entry name" value="alpha/beta-Hydrolases"/>
    <property type="match status" value="1"/>
</dbReference>
<evidence type="ECO:0000259" key="1">
    <source>
        <dbReference type="Pfam" id="PF12697"/>
    </source>
</evidence>
<dbReference type="RefSeq" id="WP_154759598.1">
    <property type="nucleotide sequence ID" value="NZ_WMBA01000049.1"/>
</dbReference>
<gene>
    <name evidence="2" type="ORF">GKO32_26350</name>
</gene>
<sequence length="218" mass="23790">MSTFVLIPGAGGQAWYWHRVVPELTARGHEVVAVDLPAGDDSAGLAEYTDVVVEAIGDRSGLVLVAQSMGGFTAPLVCERAPVELLIMLNAMTPRPGESPGEWWADTGHDRLHERFDLLEFFFHDVPPDITAQAMAAGDLPQSGAPFAKPWPLAKWPEVPTKFLQGSDDRFFPPEFQRPVVRERLGIELDEMPGGHLLALSRPEELADRLTGYLPAGA</sequence>
<accession>A0A6N7Z8Z0</accession>
<dbReference type="InterPro" id="IPR000073">
    <property type="entry name" value="AB_hydrolase_1"/>
</dbReference>
<dbReference type="PANTHER" id="PTHR37017">
    <property type="entry name" value="AB HYDROLASE-1 DOMAIN-CONTAINING PROTEIN-RELATED"/>
    <property type="match status" value="1"/>
</dbReference>
<comment type="caution">
    <text evidence="2">The sequence shown here is derived from an EMBL/GenBank/DDBJ whole genome shotgun (WGS) entry which is preliminary data.</text>
</comment>
<dbReference type="Gene3D" id="3.40.50.1820">
    <property type="entry name" value="alpha/beta hydrolase"/>
    <property type="match status" value="1"/>
</dbReference>
<keyword evidence="2" id="KW-0378">Hydrolase</keyword>
<dbReference type="InterPro" id="IPR029058">
    <property type="entry name" value="AB_hydrolase_fold"/>
</dbReference>
<dbReference type="EMBL" id="WMBA01000049">
    <property type="protein sequence ID" value="MTD57466.1"/>
    <property type="molecule type" value="Genomic_DNA"/>
</dbReference>
<organism evidence="2 3">
    <name type="scientific">Amycolatopsis pithecellobii</name>
    <dbReference type="NCBI Taxonomy" id="664692"/>
    <lineage>
        <taxon>Bacteria</taxon>
        <taxon>Bacillati</taxon>
        <taxon>Actinomycetota</taxon>
        <taxon>Actinomycetes</taxon>
        <taxon>Pseudonocardiales</taxon>
        <taxon>Pseudonocardiaceae</taxon>
        <taxon>Amycolatopsis</taxon>
    </lineage>
</organism>
<dbReference type="AlphaFoldDB" id="A0A6N7Z8Z0"/>